<name>A0A1G5RVN3_9FIRM</name>
<dbReference type="EMBL" id="FMWL01000004">
    <property type="protein sequence ID" value="SCZ78096.1"/>
    <property type="molecule type" value="Genomic_DNA"/>
</dbReference>
<gene>
    <name evidence="1" type="ORF">SAMN03080599_01054</name>
</gene>
<dbReference type="Proteomes" id="UP000199208">
    <property type="component" value="Unassembled WGS sequence"/>
</dbReference>
<dbReference type="AlphaFoldDB" id="A0A1G5RVN3"/>
<reference evidence="1 2" key="1">
    <citation type="submission" date="2016-10" db="EMBL/GenBank/DDBJ databases">
        <authorList>
            <person name="de Groot N.N."/>
        </authorList>
    </citation>
    <scope>NUCLEOTIDE SEQUENCE [LARGE SCALE GENOMIC DNA]</scope>
    <source>
        <strain evidence="1 2">DSM 2784</strain>
    </source>
</reference>
<dbReference type="OrthoDB" id="9763944at2"/>
<proteinExistence type="predicted"/>
<sequence length="635" mass="71390">MESIITRMIVPEVLTKLLTDCKGITVPESREALLNLAMGISDGEQERDQAHNPNFLEVAYNIPGKGHIVEATVAKCRNGLVTNYMEPYLRRRDPDCMVIADEKGTDKQTYCDRYGNDFEALRASSFDWIAEQELIVMPFMAGGPEFGYPALLVGPKNAGFFAAALADIQGFIPGHQLKQGYKPKAIIYLAPTFRHTHFEGKQMVVHNRLEDVYELFSYNLYPGPSAKKGVYGVLIKIGEEEGWVTAHGSTVVVITPYDNVLTIMHEGASGGGKSEMTEQIHRELDGRILLGENLVTSERLYHDIKETCELRPVTDDMALCHPRFQNGNHKLLVKDAEEGWFIHTDHIKHYGTDPYLEALTIHPPEPLIFFNYSTVPDATCLLWEHTLDAPGKPCPNPRVILPRRFVPNIVDDAVEIDLRSFGVRMPPCTRENPTYGILGLFHVLPPALAWLWQLVAPRGYNNPSITDTKGLSSEGVGSYWPFSPGKQVDQANLLLQQFREASSTRYILVPNQHIGAYKVNFMPQWIAREYLARRGTAKFGPGQLQPARCILLGYALTSVKVDGAYIPRELLEVDRQPEVGEEGYDFGAALLTDFFKKELEKFLMPDLNPLGRQIIECFIADGDLQDYLSFLPMKF</sequence>
<dbReference type="InterPro" id="IPR032583">
    <property type="entry name" value="DUF4914"/>
</dbReference>
<evidence type="ECO:0008006" key="3">
    <source>
        <dbReference type="Google" id="ProtNLM"/>
    </source>
</evidence>
<evidence type="ECO:0000313" key="2">
    <source>
        <dbReference type="Proteomes" id="UP000199208"/>
    </source>
</evidence>
<dbReference type="Pfam" id="PF16260">
    <property type="entry name" value="DUF4914"/>
    <property type="match status" value="1"/>
</dbReference>
<evidence type="ECO:0000313" key="1">
    <source>
        <dbReference type="EMBL" id="SCZ78096.1"/>
    </source>
</evidence>
<dbReference type="SUPFAM" id="SSF53795">
    <property type="entry name" value="PEP carboxykinase-like"/>
    <property type="match status" value="1"/>
</dbReference>
<accession>A0A1G5RVN3</accession>
<dbReference type="RefSeq" id="WP_092589861.1">
    <property type="nucleotide sequence ID" value="NZ_FMWL01000004.1"/>
</dbReference>
<keyword evidence="2" id="KW-1185">Reference proteome</keyword>
<dbReference type="STRING" id="1120920.SAMN03080599_01054"/>
<organism evidence="1 2">
    <name type="scientific">Acidaminobacter hydrogenoformans DSM 2784</name>
    <dbReference type="NCBI Taxonomy" id="1120920"/>
    <lineage>
        <taxon>Bacteria</taxon>
        <taxon>Bacillati</taxon>
        <taxon>Bacillota</taxon>
        <taxon>Clostridia</taxon>
        <taxon>Peptostreptococcales</taxon>
        <taxon>Acidaminobacteraceae</taxon>
        <taxon>Acidaminobacter</taxon>
    </lineage>
</organism>
<protein>
    <recommendedName>
        <fullName evidence="3">DUF4914 domain-containing protein</fullName>
    </recommendedName>
</protein>